<accession>A0A4Y2JRB1</accession>
<dbReference type="Proteomes" id="UP000499080">
    <property type="component" value="Unassembled WGS sequence"/>
</dbReference>
<proteinExistence type="predicted"/>
<reference evidence="1 2" key="1">
    <citation type="journal article" date="2019" name="Sci. Rep.">
        <title>Orb-weaving spider Araneus ventricosus genome elucidates the spidroin gene catalogue.</title>
        <authorList>
            <person name="Kono N."/>
            <person name="Nakamura H."/>
            <person name="Ohtoshi R."/>
            <person name="Moran D.A.P."/>
            <person name="Shinohara A."/>
            <person name="Yoshida Y."/>
            <person name="Fujiwara M."/>
            <person name="Mori M."/>
            <person name="Tomita M."/>
            <person name="Arakawa K."/>
        </authorList>
    </citation>
    <scope>NUCLEOTIDE SEQUENCE [LARGE SCALE GENOMIC DNA]</scope>
</reference>
<organism evidence="1 2">
    <name type="scientific">Araneus ventricosus</name>
    <name type="common">Orbweaver spider</name>
    <name type="synonym">Epeira ventricosa</name>
    <dbReference type="NCBI Taxonomy" id="182803"/>
    <lineage>
        <taxon>Eukaryota</taxon>
        <taxon>Metazoa</taxon>
        <taxon>Ecdysozoa</taxon>
        <taxon>Arthropoda</taxon>
        <taxon>Chelicerata</taxon>
        <taxon>Arachnida</taxon>
        <taxon>Araneae</taxon>
        <taxon>Araneomorphae</taxon>
        <taxon>Entelegynae</taxon>
        <taxon>Araneoidea</taxon>
        <taxon>Araneidae</taxon>
        <taxon>Araneus</taxon>
    </lineage>
</organism>
<name>A0A4Y2JRB1_ARAVE</name>
<dbReference type="EMBL" id="BGPR01003725">
    <property type="protein sequence ID" value="GBM91686.1"/>
    <property type="molecule type" value="Genomic_DNA"/>
</dbReference>
<dbReference type="AlphaFoldDB" id="A0A4Y2JRB1"/>
<gene>
    <name evidence="1" type="ORF">AVEN_79279_1</name>
</gene>
<sequence>MCEFIEVRTLREQCVCVVLGIVDVHHDQGLPEAAQEFIMRHKAEVSCGNKGANDFQHRKPSLDDKCQEGCLDGSSFR</sequence>
<comment type="caution">
    <text evidence="1">The sequence shown here is derived from an EMBL/GenBank/DDBJ whole genome shotgun (WGS) entry which is preliminary data.</text>
</comment>
<keyword evidence="2" id="KW-1185">Reference proteome</keyword>
<protein>
    <submittedName>
        <fullName evidence="1">Uncharacterized protein</fullName>
    </submittedName>
</protein>
<evidence type="ECO:0000313" key="1">
    <source>
        <dbReference type="EMBL" id="GBM91686.1"/>
    </source>
</evidence>
<evidence type="ECO:0000313" key="2">
    <source>
        <dbReference type="Proteomes" id="UP000499080"/>
    </source>
</evidence>